<evidence type="ECO:0000256" key="6">
    <source>
        <dbReference type="ARBA" id="ARBA00023004"/>
    </source>
</evidence>
<evidence type="ECO:0000313" key="10">
    <source>
        <dbReference type="EMBL" id="MBP1969273.1"/>
    </source>
</evidence>
<proteinExistence type="predicted"/>
<dbReference type="RefSeq" id="WP_209462473.1">
    <property type="nucleotide sequence ID" value="NZ_CP110224.1"/>
</dbReference>
<evidence type="ECO:0000256" key="8">
    <source>
        <dbReference type="RuleBase" id="RU368020"/>
    </source>
</evidence>
<accession>A0ABS4IEB0</accession>
<feature type="domain" description="4Fe-4S ferredoxin-type" evidence="9">
    <location>
        <begin position="4"/>
        <end position="32"/>
    </location>
</feature>
<evidence type="ECO:0000256" key="1">
    <source>
        <dbReference type="ARBA" id="ARBA00001966"/>
    </source>
</evidence>
<keyword evidence="5 8" id="KW-0249">Electron transport</keyword>
<dbReference type="Pfam" id="PF13370">
    <property type="entry name" value="Fer4_13"/>
    <property type="match status" value="1"/>
</dbReference>
<dbReference type="PRINTS" id="PR00352">
    <property type="entry name" value="3FE4SFRDOXIN"/>
</dbReference>
<evidence type="ECO:0000313" key="11">
    <source>
        <dbReference type="Proteomes" id="UP001519345"/>
    </source>
</evidence>
<dbReference type="PROSITE" id="PS51379">
    <property type="entry name" value="4FE4S_FER_2"/>
    <property type="match status" value="1"/>
</dbReference>
<dbReference type="Gene3D" id="3.30.70.20">
    <property type="match status" value="1"/>
</dbReference>
<dbReference type="InterPro" id="IPR017896">
    <property type="entry name" value="4Fe4S_Fe-S-bd"/>
</dbReference>
<name>A0ABS4IEB0_9BACI</name>
<evidence type="ECO:0000256" key="7">
    <source>
        <dbReference type="ARBA" id="ARBA00023014"/>
    </source>
</evidence>
<protein>
    <recommendedName>
        <fullName evidence="8">Ferredoxin</fullName>
    </recommendedName>
</protein>
<comment type="cofactor">
    <cofactor evidence="1">
        <name>[4Fe-4S] cluster</name>
        <dbReference type="ChEBI" id="CHEBI:49883"/>
    </cofactor>
</comment>
<dbReference type="PANTHER" id="PTHR39163:SF1">
    <property type="entry name" value="FERREDOXIN"/>
    <property type="match status" value="1"/>
</dbReference>
<dbReference type="EMBL" id="JAGGKX010000005">
    <property type="protein sequence ID" value="MBP1969273.1"/>
    <property type="molecule type" value="Genomic_DNA"/>
</dbReference>
<keyword evidence="2 8" id="KW-0813">Transport</keyword>
<dbReference type="PANTHER" id="PTHR39163">
    <property type="entry name" value="FERREDOXIN"/>
    <property type="match status" value="1"/>
</dbReference>
<dbReference type="InterPro" id="IPR052395">
    <property type="entry name" value="ET_Ferredoxin"/>
</dbReference>
<comment type="caution">
    <text evidence="10">The sequence shown here is derived from an EMBL/GenBank/DDBJ whole genome shotgun (WGS) entry which is preliminary data.</text>
</comment>
<comment type="function">
    <text evidence="8">Ferredoxins are iron-sulfur proteins that transfer electrons in a wide variety of metabolic reactions.</text>
</comment>
<keyword evidence="11" id="KW-1185">Reference proteome</keyword>
<organism evidence="10 11">
    <name type="scientific">Virgibacillus natechei</name>
    <dbReference type="NCBI Taxonomy" id="1216297"/>
    <lineage>
        <taxon>Bacteria</taxon>
        <taxon>Bacillati</taxon>
        <taxon>Bacillota</taxon>
        <taxon>Bacilli</taxon>
        <taxon>Bacillales</taxon>
        <taxon>Bacillaceae</taxon>
        <taxon>Virgibacillus</taxon>
    </lineage>
</organism>
<evidence type="ECO:0000256" key="2">
    <source>
        <dbReference type="ARBA" id="ARBA00022448"/>
    </source>
</evidence>
<gene>
    <name evidence="10" type="ORF">J2Z83_001377</name>
</gene>
<evidence type="ECO:0000256" key="5">
    <source>
        <dbReference type="ARBA" id="ARBA00022982"/>
    </source>
</evidence>
<dbReference type="SUPFAM" id="SSF54862">
    <property type="entry name" value="4Fe-4S ferredoxins"/>
    <property type="match status" value="1"/>
</dbReference>
<reference evidence="10 11" key="1">
    <citation type="submission" date="2021-03" db="EMBL/GenBank/DDBJ databases">
        <title>Genomic Encyclopedia of Type Strains, Phase IV (KMG-IV): sequencing the most valuable type-strain genomes for metagenomic binning, comparative biology and taxonomic classification.</title>
        <authorList>
            <person name="Goeker M."/>
        </authorList>
    </citation>
    <scope>NUCLEOTIDE SEQUENCE [LARGE SCALE GENOMIC DNA]</scope>
    <source>
        <strain evidence="10 11">DSM 25609</strain>
    </source>
</reference>
<sequence length="80" mass="8800">MTAKYTKVNQETCIACGACADVAPDIYDVNDEGIAYVTLDNNKGTSPISDEFWEDMEDAFEGCPSESIQVSSQPFESKYD</sequence>
<dbReference type="InterPro" id="IPR001080">
    <property type="entry name" value="3Fe4S_ferredoxin"/>
</dbReference>
<evidence type="ECO:0000256" key="3">
    <source>
        <dbReference type="ARBA" id="ARBA00022485"/>
    </source>
</evidence>
<dbReference type="Proteomes" id="UP001519345">
    <property type="component" value="Unassembled WGS sequence"/>
</dbReference>
<keyword evidence="6 8" id="KW-0408">Iron</keyword>
<evidence type="ECO:0000259" key="9">
    <source>
        <dbReference type="PROSITE" id="PS51379"/>
    </source>
</evidence>
<evidence type="ECO:0000256" key="4">
    <source>
        <dbReference type="ARBA" id="ARBA00022723"/>
    </source>
</evidence>
<keyword evidence="3" id="KW-0004">4Fe-4S</keyword>
<keyword evidence="4 8" id="KW-0479">Metal-binding</keyword>
<keyword evidence="7 8" id="KW-0411">Iron-sulfur</keyword>